<feature type="chain" id="PRO_5045686708" evidence="2">
    <location>
        <begin position="26"/>
        <end position="174"/>
    </location>
</feature>
<keyword evidence="2" id="KW-0732">Signal</keyword>
<feature type="region of interest" description="Disordered" evidence="1">
    <location>
        <begin position="144"/>
        <end position="174"/>
    </location>
</feature>
<comment type="caution">
    <text evidence="3">The sequence shown here is derived from an EMBL/GenBank/DDBJ whole genome shotgun (WGS) entry which is preliminary data.</text>
</comment>
<feature type="compositionally biased region" description="Gly residues" evidence="1">
    <location>
        <begin position="164"/>
        <end position="174"/>
    </location>
</feature>
<evidence type="ECO:0000256" key="1">
    <source>
        <dbReference type="SAM" id="MobiDB-lite"/>
    </source>
</evidence>
<reference evidence="3 4" key="1">
    <citation type="submission" date="2023-12" db="EMBL/GenBank/DDBJ databases">
        <title>Novel species of the genus Arcicella isolated from rivers.</title>
        <authorList>
            <person name="Lu H."/>
        </authorList>
    </citation>
    <scope>NUCLEOTIDE SEQUENCE [LARGE SCALE GENOMIC DNA]</scope>
    <source>
        <strain evidence="3 4">KCTC 23307</strain>
    </source>
</reference>
<dbReference type="EMBL" id="JAYFUM010000019">
    <property type="protein sequence ID" value="MEA5140614.1"/>
    <property type="molecule type" value="Genomic_DNA"/>
</dbReference>
<dbReference type="RefSeq" id="WP_323297767.1">
    <property type="nucleotide sequence ID" value="NZ_JAYFUM010000019.1"/>
</dbReference>
<evidence type="ECO:0000313" key="3">
    <source>
        <dbReference type="EMBL" id="MEA5140614.1"/>
    </source>
</evidence>
<accession>A0ABU5QCN5</accession>
<proteinExistence type="predicted"/>
<protein>
    <submittedName>
        <fullName evidence="3">Uncharacterized protein</fullName>
    </submittedName>
</protein>
<evidence type="ECO:0000313" key="4">
    <source>
        <dbReference type="Proteomes" id="UP001302949"/>
    </source>
</evidence>
<keyword evidence="4" id="KW-1185">Reference proteome</keyword>
<sequence>MKKLRKYLCAVAVVVAAMLSFTSLAQFGGGGGPGRGDMPPNMEGRATPEPPDPEKMVEQEVKWMKKKLKLKPDQTERVTDISTKYAFAQVDLLDKSMKKGTRPTEKDMKQIKEKMDALMVQKDKEMSLVLAPKQFEKYLKKREDLAKSVEKSNGRTNDGPPAGGPQGGGGRTPF</sequence>
<feature type="signal peptide" evidence="2">
    <location>
        <begin position="1"/>
        <end position="25"/>
    </location>
</feature>
<organism evidence="3 4">
    <name type="scientific">Arcicella rigui</name>
    <dbReference type="NCBI Taxonomy" id="797020"/>
    <lineage>
        <taxon>Bacteria</taxon>
        <taxon>Pseudomonadati</taxon>
        <taxon>Bacteroidota</taxon>
        <taxon>Cytophagia</taxon>
        <taxon>Cytophagales</taxon>
        <taxon>Flectobacillaceae</taxon>
        <taxon>Arcicella</taxon>
    </lineage>
</organism>
<feature type="region of interest" description="Disordered" evidence="1">
    <location>
        <begin position="28"/>
        <end position="54"/>
    </location>
</feature>
<feature type="compositionally biased region" description="Basic and acidic residues" evidence="1">
    <location>
        <begin position="144"/>
        <end position="153"/>
    </location>
</feature>
<evidence type="ECO:0000256" key="2">
    <source>
        <dbReference type="SAM" id="SignalP"/>
    </source>
</evidence>
<gene>
    <name evidence="3" type="ORF">VB248_15795</name>
</gene>
<name>A0ABU5QCN5_9BACT</name>
<dbReference type="Proteomes" id="UP001302949">
    <property type="component" value="Unassembled WGS sequence"/>
</dbReference>